<evidence type="ECO:0000256" key="7">
    <source>
        <dbReference type="ARBA" id="ARBA00022777"/>
    </source>
</evidence>
<keyword evidence="6" id="KW-0598">Phosphotransferase system</keyword>
<reference evidence="10 11" key="1">
    <citation type="submission" date="2022-03" db="EMBL/GenBank/DDBJ databases">
        <title>Novel taxa within the pig intestine.</title>
        <authorList>
            <person name="Wylensek D."/>
            <person name="Bishof K."/>
            <person name="Afrizal A."/>
            <person name="Clavel T."/>
        </authorList>
    </citation>
    <scope>NUCLEOTIDE SEQUENCE [LARGE SCALE GENOMIC DNA]</scope>
    <source>
        <strain evidence="10 11">CLA-KB-P133</strain>
    </source>
</reference>
<dbReference type="InterPro" id="IPR003501">
    <property type="entry name" value="PTS_EIIB_2/3"/>
</dbReference>
<dbReference type="SUPFAM" id="SSF52794">
    <property type="entry name" value="PTS system IIB component-like"/>
    <property type="match status" value="1"/>
</dbReference>
<keyword evidence="7" id="KW-0418">Kinase</keyword>
<proteinExistence type="inferred from homology"/>
<dbReference type="CDD" id="cd23763">
    <property type="entry name" value="ASKHA_ATPase_ROK"/>
    <property type="match status" value="1"/>
</dbReference>
<sequence length="476" mass="53777">MSTHHFDYRSWIMEQNTPCGRVSRVDDNHFEIVTAYALAQIQFYQVENEPEIIEFRIERVKDGEVVFFLHFHADPEEHSKALFAEMVEVLKETGKHHETRILLCCTAGLTTSYFAMGLNEAAHALKLDWTFEAVSVSDVYARGMQFDCVLVAPQIGFQQKKIADVLKDIPVLTIPAQVFGAYDAGACITFVQEGIKQFHASLEERARRHILHHSDNDHVILSIAVLPDVRRTLIRSRLYDHGRVTDSSEAIKPVFYLDDLFDVIETSLCPSEGIKPEMIGIAIPGIIHDGTMDLPSSNSIDLTKYGNHFAIEQFFRDRYHLPVYIFNNVNAAALGWYSAQDTYQNIVFHSQPYGWKMGGEGIIVNGRLLSGKNSSAGEVKYIVPLFSGLDDVGSSVCTPDQMVRVVARDIVGAVTYLDPQVVCLRSDMTPYPEEIRKELEKFLPESHIPQLIKIENMDEFVMLGTMILCLLQQTEA</sequence>
<keyword evidence="4" id="KW-0762">Sugar transport</keyword>
<gene>
    <name evidence="10" type="ORF">MOZ60_10965</name>
</gene>
<keyword evidence="2" id="KW-0813">Transport</keyword>
<dbReference type="RefSeq" id="WP_370596714.1">
    <property type="nucleotide sequence ID" value="NZ_JALBUR010000052.1"/>
</dbReference>
<dbReference type="Proteomes" id="UP001286174">
    <property type="component" value="Unassembled WGS sequence"/>
</dbReference>
<keyword evidence="11" id="KW-1185">Reference proteome</keyword>
<dbReference type="GO" id="GO:0008982">
    <property type="term" value="F:protein-N(PI)-phosphohistidine-sugar phosphotransferase activity"/>
    <property type="evidence" value="ECO:0007669"/>
    <property type="project" value="InterPro"/>
</dbReference>
<evidence type="ECO:0000256" key="8">
    <source>
        <dbReference type="PROSITE-ProRule" id="PRU00423"/>
    </source>
</evidence>
<evidence type="ECO:0000313" key="10">
    <source>
        <dbReference type="EMBL" id="MDX8420606.1"/>
    </source>
</evidence>
<dbReference type="PANTHER" id="PTHR34581:SF2">
    <property type="entry name" value="PTS SYSTEM N,N'-DIACETYLCHITOBIOSE-SPECIFIC EIIB COMPONENT"/>
    <property type="match status" value="1"/>
</dbReference>
<evidence type="ECO:0000256" key="5">
    <source>
        <dbReference type="ARBA" id="ARBA00022679"/>
    </source>
</evidence>
<dbReference type="AlphaFoldDB" id="A0AB35U607"/>
<comment type="similarity">
    <text evidence="1">Belongs to the ROK (NagC/XylR) family.</text>
</comment>
<dbReference type="InterPro" id="IPR043129">
    <property type="entry name" value="ATPase_NBD"/>
</dbReference>
<protein>
    <submittedName>
        <fullName evidence="10">ROK family protein</fullName>
    </submittedName>
</protein>
<evidence type="ECO:0000256" key="3">
    <source>
        <dbReference type="ARBA" id="ARBA00022553"/>
    </source>
</evidence>
<dbReference type="InterPro" id="IPR000600">
    <property type="entry name" value="ROK"/>
</dbReference>
<evidence type="ECO:0000256" key="4">
    <source>
        <dbReference type="ARBA" id="ARBA00022597"/>
    </source>
</evidence>
<dbReference type="Gene3D" id="3.30.420.40">
    <property type="match status" value="2"/>
</dbReference>
<evidence type="ECO:0000313" key="11">
    <source>
        <dbReference type="Proteomes" id="UP001286174"/>
    </source>
</evidence>
<feature type="domain" description="PTS EIIB type-3" evidence="9">
    <location>
        <begin position="98"/>
        <end position="201"/>
    </location>
</feature>
<dbReference type="InterPro" id="IPR013012">
    <property type="entry name" value="PTS_EIIB_3"/>
</dbReference>
<dbReference type="Pfam" id="PF00480">
    <property type="entry name" value="ROK"/>
    <property type="match status" value="1"/>
</dbReference>
<dbReference type="InterPro" id="IPR051819">
    <property type="entry name" value="PTS_sugar-specific_EIIB"/>
</dbReference>
<accession>A0AB35U607</accession>
<dbReference type="GO" id="GO:0009401">
    <property type="term" value="P:phosphoenolpyruvate-dependent sugar phosphotransferase system"/>
    <property type="evidence" value="ECO:0007669"/>
    <property type="project" value="UniProtKB-KW"/>
</dbReference>
<dbReference type="GO" id="GO:0016301">
    <property type="term" value="F:kinase activity"/>
    <property type="evidence" value="ECO:0007669"/>
    <property type="project" value="UniProtKB-KW"/>
</dbReference>
<organism evidence="10 11">
    <name type="scientific">Grylomicrobium aquisgranensis</name>
    <dbReference type="NCBI Taxonomy" id="2926318"/>
    <lineage>
        <taxon>Bacteria</taxon>
        <taxon>Bacillati</taxon>
        <taxon>Bacillota</taxon>
        <taxon>Erysipelotrichia</taxon>
        <taxon>Erysipelotrichales</taxon>
        <taxon>Erysipelotrichaceae</taxon>
        <taxon>Grylomicrobium</taxon>
    </lineage>
</organism>
<name>A0AB35U607_9FIRM</name>
<evidence type="ECO:0000256" key="2">
    <source>
        <dbReference type="ARBA" id="ARBA00022448"/>
    </source>
</evidence>
<dbReference type="Gene3D" id="3.40.50.2300">
    <property type="match status" value="1"/>
</dbReference>
<dbReference type="Pfam" id="PF02302">
    <property type="entry name" value="PTS_IIB"/>
    <property type="match status" value="1"/>
</dbReference>
<dbReference type="PANTHER" id="PTHR34581">
    <property type="entry name" value="PTS SYSTEM N,N'-DIACETYLCHITOBIOSE-SPECIFIC EIIB COMPONENT"/>
    <property type="match status" value="1"/>
</dbReference>
<dbReference type="InterPro" id="IPR036095">
    <property type="entry name" value="PTS_EIIB-like_sf"/>
</dbReference>
<dbReference type="SUPFAM" id="SSF53067">
    <property type="entry name" value="Actin-like ATPase domain"/>
    <property type="match status" value="1"/>
</dbReference>
<comment type="caution">
    <text evidence="10">The sequence shown here is derived from an EMBL/GenBank/DDBJ whole genome shotgun (WGS) entry which is preliminary data.</text>
</comment>
<dbReference type="EMBL" id="JALBUR010000052">
    <property type="protein sequence ID" value="MDX8420606.1"/>
    <property type="molecule type" value="Genomic_DNA"/>
</dbReference>
<dbReference type="PROSITE" id="PS51100">
    <property type="entry name" value="PTS_EIIB_TYPE_3"/>
    <property type="match status" value="1"/>
</dbReference>
<evidence type="ECO:0000259" key="9">
    <source>
        <dbReference type="PROSITE" id="PS51100"/>
    </source>
</evidence>
<keyword evidence="3" id="KW-0597">Phosphoprotein</keyword>
<evidence type="ECO:0000256" key="1">
    <source>
        <dbReference type="ARBA" id="ARBA00006479"/>
    </source>
</evidence>
<feature type="modified residue" description="Phosphocysteine; by EIIA" evidence="8">
    <location>
        <position position="105"/>
    </location>
</feature>
<evidence type="ECO:0000256" key="6">
    <source>
        <dbReference type="ARBA" id="ARBA00022683"/>
    </source>
</evidence>
<keyword evidence="5" id="KW-0808">Transferase</keyword>